<keyword evidence="4" id="KW-1185">Reference proteome</keyword>
<dbReference type="InterPro" id="IPR024618">
    <property type="entry name" value="DUF3857"/>
</dbReference>
<comment type="caution">
    <text evidence="3">The sequence shown here is derived from an EMBL/GenBank/DDBJ whole genome shotgun (WGS) entry which is preliminary data.</text>
</comment>
<protein>
    <recommendedName>
        <fullName evidence="5">DUF3857 domain-containing protein</fullName>
    </recommendedName>
</protein>
<evidence type="ECO:0000259" key="1">
    <source>
        <dbReference type="Pfam" id="PF01841"/>
    </source>
</evidence>
<dbReference type="RefSeq" id="WP_189355981.1">
    <property type="nucleotide sequence ID" value="NZ_BMYU01000002.1"/>
</dbReference>
<dbReference type="Proteomes" id="UP000653343">
    <property type="component" value="Unassembled WGS sequence"/>
</dbReference>
<gene>
    <name evidence="3" type="ORF">GCM10010946_10290</name>
</gene>
<evidence type="ECO:0000259" key="2">
    <source>
        <dbReference type="Pfam" id="PF12969"/>
    </source>
</evidence>
<proteinExistence type="predicted"/>
<dbReference type="Pfam" id="PF01841">
    <property type="entry name" value="Transglut_core"/>
    <property type="match status" value="1"/>
</dbReference>
<dbReference type="EMBL" id="BMYU01000002">
    <property type="protein sequence ID" value="GGX34932.1"/>
    <property type="molecule type" value="Genomic_DNA"/>
</dbReference>
<dbReference type="SUPFAM" id="SSF48452">
    <property type="entry name" value="TPR-like"/>
    <property type="match status" value="1"/>
</dbReference>
<sequence>MPIQRFTSTNAARGCTSSLRFSSIARALLLAGVLSSGMLQFSVLAQETATAQRLSQADLAATLQRGVAVPGWVTEPDAPAPQSTDKQPVVMRLTDTQFQTGPEAASFYRRVIEVNQANSLAGVAQMELRYMPEYQKLAIHTIRILRGDQVLDKTQSANLRLLQQENNLHSGILTGSATAAVFVDDLRVGDSLEVLYTISGENPVFNGRFAASAAWDSGIPVLSRHVSVQYDVRDPVYFKIIGPGSRELNQREEKNGQRTTLHFSAKNLRAVHTEQYTPAEYDQFRWLQFSQYRSWRDVAVWANALFQAQDSGELLNKLVTEWSSLPGDEEKVQAALAYVQREIRYLSMSIGENSHRPTAPETVLKQRYGDCKDKALLLTTILNRLGVKTQPVLIATYQRRGLDRLLPSPSLFDHAIIQVRVNGKLYQLDATRAQQYGKLDKMGQAHVGSQILVVSPDTDALSKVSLERDFSSNNRKETLIVKEWKRPAELRVEQRYTGLEAEMLRYYASQQSRDELVKAYISAIQKRYPQVEYLQDFKLDDDQKENAVTIRLGFMAPDLFKKTDNGWNITYYASNFRERFWVPETPRRRYPLAVPTSPVNIDYEFKVQLPAGFNGRYKPGVTNIQSTAFQFSEKLDFVNRDISAKLHLSLSKDAVPEMQVPDFLDEVKQVGRYMENTLEIRNTDASDAIVQKADNAAQQAQDQNAVKRLSLENRLKDDENNPLLLAEKALMIAQSRDTAQLAGLMAKLDAIATEDNKVASYKAKAWFFSGQFKKSEDLLTALTKTGDDDQLWLMLALSRFQQKKWASAQDALRNIIAQAKEPGMTKTAMILQLLCQLRINGKLPEILFADKNKDWRSAVLDTVSGKTGDEAVLQALHADAGEAINPDVAEAYFYLGQFYAAKNNKIRSVVYLKKAREKSLPDQIIFPLLSFDKSF</sequence>
<dbReference type="Gene3D" id="2.60.40.3140">
    <property type="match status" value="1"/>
</dbReference>
<evidence type="ECO:0008006" key="5">
    <source>
        <dbReference type="Google" id="ProtNLM"/>
    </source>
</evidence>
<feature type="domain" description="Transglutaminase-like" evidence="1">
    <location>
        <begin position="327"/>
        <end position="408"/>
    </location>
</feature>
<name>A0ABQ2XVB3_9BURK</name>
<accession>A0ABQ2XVB3</accession>
<dbReference type="Gene3D" id="1.25.40.10">
    <property type="entry name" value="Tetratricopeptide repeat domain"/>
    <property type="match status" value="1"/>
</dbReference>
<evidence type="ECO:0000313" key="4">
    <source>
        <dbReference type="Proteomes" id="UP000653343"/>
    </source>
</evidence>
<dbReference type="SUPFAM" id="SSF54001">
    <property type="entry name" value="Cysteine proteinases"/>
    <property type="match status" value="1"/>
</dbReference>
<evidence type="ECO:0000313" key="3">
    <source>
        <dbReference type="EMBL" id="GGX34932.1"/>
    </source>
</evidence>
<dbReference type="Gene3D" id="3.10.620.30">
    <property type="match status" value="1"/>
</dbReference>
<reference evidence="4" key="1">
    <citation type="journal article" date="2019" name="Int. J. Syst. Evol. Microbiol.">
        <title>The Global Catalogue of Microorganisms (GCM) 10K type strain sequencing project: providing services to taxonomists for standard genome sequencing and annotation.</title>
        <authorList>
            <consortium name="The Broad Institute Genomics Platform"/>
            <consortium name="The Broad Institute Genome Sequencing Center for Infectious Disease"/>
            <person name="Wu L."/>
            <person name="Ma J."/>
        </authorList>
    </citation>
    <scope>NUCLEOTIDE SEQUENCE [LARGE SCALE GENOMIC DNA]</scope>
    <source>
        <strain evidence="4">KCTC 23917</strain>
    </source>
</reference>
<dbReference type="InterPro" id="IPR002931">
    <property type="entry name" value="Transglutaminase-like"/>
</dbReference>
<dbReference type="InterPro" id="IPR038765">
    <property type="entry name" value="Papain-like_cys_pep_sf"/>
</dbReference>
<dbReference type="Pfam" id="PF12969">
    <property type="entry name" value="DUF3857"/>
    <property type="match status" value="1"/>
</dbReference>
<organism evidence="3 4">
    <name type="scientific">Undibacterium squillarum</name>
    <dbReference type="NCBI Taxonomy" id="1131567"/>
    <lineage>
        <taxon>Bacteria</taxon>
        <taxon>Pseudomonadati</taxon>
        <taxon>Pseudomonadota</taxon>
        <taxon>Betaproteobacteria</taxon>
        <taxon>Burkholderiales</taxon>
        <taxon>Oxalobacteraceae</taxon>
        <taxon>Undibacterium</taxon>
    </lineage>
</organism>
<feature type="domain" description="DUF3857" evidence="2">
    <location>
        <begin position="106"/>
        <end position="271"/>
    </location>
</feature>
<dbReference type="InterPro" id="IPR011990">
    <property type="entry name" value="TPR-like_helical_dom_sf"/>
</dbReference>